<proteinExistence type="predicted"/>
<dbReference type="KEGG" id="run:DR864_26985"/>
<dbReference type="RefSeq" id="WP_114069882.1">
    <property type="nucleotide sequence ID" value="NZ_CP030850.1"/>
</dbReference>
<dbReference type="Proteomes" id="UP000251993">
    <property type="component" value="Chromosome"/>
</dbReference>
<dbReference type="OrthoDB" id="1273554at2"/>
<reference evidence="1 2" key="1">
    <citation type="submission" date="2018-07" db="EMBL/GenBank/DDBJ databases">
        <title>Genome sequencing of Runella.</title>
        <authorList>
            <person name="Baek M.-G."/>
            <person name="Yi H."/>
        </authorList>
    </citation>
    <scope>NUCLEOTIDE SEQUENCE [LARGE SCALE GENOMIC DNA]</scope>
    <source>
        <strain evidence="1 2">HYN0085</strain>
    </source>
</reference>
<accession>A0A344TR50</accession>
<dbReference type="AlphaFoldDB" id="A0A344TR50"/>
<dbReference type="EMBL" id="CP030850">
    <property type="protein sequence ID" value="AXE21121.1"/>
    <property type="molecule type" value="Genomic_DNA"/>
</dbReference>
<protein>
    <recommendedName>
        <fullName evidence="3">DUF1963 domain-containing protein</fullName>
    </recommendedName>
</protein>
<sequence length="418" mass="49273">MTERVKELLEDFRNKRWEKIYTPYERLFELTRNGDELVDFLESYLKTFKETSTYFDDALSYIDAKQFSKLIQIAIKILQKEENENAENVIAYASLQFPELLNEYLHLIFELEPNTYTYYAQYPWRKCNSRSIQIFKKKLINPELSQYDKERLFKCLLETRDLETINFAYNFATEDKLIDNEAMLTLYLERVGFTIQNNTIKTYCPNQLYHLLFPKNYFPNDQPISINKEQHPTWNLTPTSKKYKFGGILSDDEKNPFFHIFTLDNIPDGLNITELNVLVLGAHLRELNECEAIFYQHNTEGKPSKIQSTDDDIEVYYDNPIKETYISCAVTPERWKFQDWGISNSRENLFRLGGEPTWIQNAEVLKCPICNEKMDFLMQLDSDLPTIQNGELMFGSGGICYVFWCNTSKVSGYTIQCT</sequence>
<evidence type="ECO:0000313" key="1">
    <source>
        <dbReference type="EMBL" id="AXE21121.1"/>
    </source>
</evidence>
<gene>
    <name evidence="1" type="ORF">DR864_26985</name>
</gene>
<name>A0A344TR50_9BACT</name>
<evidence type="ECO:0008006" key="3">
    <source>
        <dbReference type="Google" id="ProtNLM"/>
    </source>
</evidence>
<organism evidence="1 2">
    <name type="scientific">Runella rosea</name>
    <dbReference type="NCBI Taxonomy" id="2259595"/>
    <lineage>
        <taxon>Bacteria</taxon>
        <taxon>Pseudomonadati</taxon>
        <taxon>Bacteroidota</taxon>
        <taxon>Cytophagia</taxon>
        <taxon>Cytophagales</taxon>
        <taxon>Spirosomataceae</taxon>
        <taxon>Runella</taxon>
    </lineage>
</organism>
<keyword evidence="2" id="KW-1185">Reference proteome</keyword>
<evidence type="ECO:0000313" key="2">
    <source>
        <dbReference type="Proteomes" id="UP000251993"/>
    </source>
</evidence>